<dbReference type="RefSeq" id="WP_190068700.1">
    <property type="nucleotide sequence ID" value="NZ_BNBM01000002.1"/>
</dbReference>
<comment type="caution">
    <text evidence="1">The sequence shown here is derived from an EMBL/GenBank/DDBJ whole genome shotgun (WGS) entry which is preliminary data.</text>
</comment>
<sequence>MGVRVLPRQMAVLATASAALAHHRRLGQRRSERRVPGRHYIDRSGVAYYSCVPPNTTHGFGPGLTVTGIRIETQPNC</sequence>
<name>A0ABV1XIZ7_9ACTN</name>
<keyword evidence="2" id="KW-1185">Reference proteome</keyword>
<organism evidence="1 2">
    <name type="scientific">Streptomyces lanatus</name>
    <dbReference type="NCBI Taxonomy" id="66900"/>
    <lineage>
        <taxon>Bacteria</taxon>
        <taxon>Bacillati</taxon>
        <taxon>Actinomycetota</taxon>
        <taxon>Actinomycetes</taxon>
        <taxon>Kitasatosporales</taxon>
        <taxon>Streptomycetaceae</taxon>
        <taxon>Streptomyces</taxon>
    </lineage>
</organism>
<evidence type="ECO:0000313" key="2">
    <source>
        <dbReference type="Proteomes" id="UP001486207"/>
    </source>
</evidence>
<accession>A0ABV1XIZ7</accession>
<dbReference type="Proteomes" id="UP001486207">
    <property type="component" value="Unassembled WGS sequence"/>
</dbReference>
<evidence type="ECO:0000313" key="1">
    <source>
        <dbReference type="EMBL" id="MER7371574.1"/>
    </source>
</evidence>
<evidence type="ECO:0008006" key="3">
    <source>
        <dbReference type="Google" id="ProtNLM"/>
    </source>
</evidence>
<dbReference type="EMBL" id="JBEPFB010000001">
    <property type="protein sequence ID" value="MER7371574.1"/>
    <property type="molecule type" value="Genomic_DNA"/>
</dbReference>
<protein>
    <recommendedName>
        <fullName evidence="3">Secreted protein</fullName>
    </recommendedName>
</protein>
<gene>
    <name evidence="1" type="ORF">ABT384_02795</name>
</gene>
<reference evidence="1 2" key="1">
    <citation type="submission" date="2024-06" db="EMBL/GenBank/DDBJ databases">
        <title>The Natural Products Discovery Center: Release of the First 8490 Sequenced Strains for Exploring Actinobacteria Biosynthetic Diversity.</title>
        <authorList>
            <person name="Kalkreuter E."/>
            <person name="Kautsar S.A."/>
            <person name="Yang D."/>
            <person name="Bader C.D."/>
            <person name="Teijaro C.N."/>
            <person name="Fluegel L."/>
            <person name="Davis C.M."/>
            <person name="Simpson J.R."/>
            <person name="Lauterbach L."/>
            <person name="Steele A.D."/>
            <person name="Gui C."/>
            <person name="Meng S."/>
            <person name="Li G."/>
            <person name="Viehrig K."/>
            <person name="Ye F."/>
            <person name="Su P."/>
            <person name="Kiefer A.F."/>
            <person name="Nichols A."/>
            <person name="Cepeda A.J."/>
            <person name="Yan W."/>
            <person name="Fan B."/>
            <person name="Jiang Y."/>
            <person name="Adhikari A."/>
            <person name="Zheng C.-J."/>
            <person name="Schuster L."/>
            <person name="Cowan T.M."/>
            <person name="Smanski M.J."/>
            <person name="Chevrette M.G."/>
            <person name="De Carvalho L.P.S."/>
            <person name="Shen B."/>
        </authorList>
    </citation>
    <scope>NUCLEOTIDE SEQUENCE [LARGE SCALE GENOMIC DNA]</scope>
    <source>
        <strain evidence="1 2">NPDC000155</strain>
    </source>
</reference>
<proteinExistence type="predicted"/>